<evidence type="ECO:0000313" key="2">
    <source>
        <dbReference type="Proteomes" id="UP000579153"/>
    </source>
</evidence>
<dbReference type="AlphaFoldDB" id="A0A7W9GEI3"/>
<accession>A0A7W9GEI3</accession>
<gene>
    <name evidence="1" type="ORF">HD596_008877</name>
</gene>
<evidence type="ECO:0000313" key="1">
    <source>
        <dbReference type="EMBL" id="MBB5782121.1"/>
    </source>
</evidence>
<comment type="caution">
    <text evidence="1">The sequence shown here is derived from an EMBL/GenBank/DDBJ whole genome shotgun (WGS) entry which is preliminary data.</text>
</comment>
<dbReference type="Proteomes" id="UP000579153">
    <property type="component" value="Unassembled WGS sequence"/>
</dbReference>
<reference evidence="1 2" key="1">
    <citation type="submission" date="2020-08" db="EMBL/GenBank/DDBJ databases">
        <title>Sequencing the genomes of 1000 actinobacteria strains.</title>
        <authorList>
            <person name="Klenk H.-P."/>
        </authorList>
    </citation>
    <scope>NUCLEOTIDE SEQUENCE [LARGE SCALE GENOMIC DNA]</scope>
    <source>
        <strain evidence="1 2">DSM 45507</strain>
    </source>
</reference>
<keyword evidence="2" id="KW-1185">Reference proteome</keyword>
<organism evidence="1 2">
    <name type="scientific">Nonomuraea jabiensis</name>
    <dbReference type="NCBI Taxonomy" id="882448"/>
    <lineage>
        <taxon>Bacteria</taxon>
        <taxon>Bacillati</taxon>
        <taxon>Actinomycetota</taxon>
        <taxon>Actinomycetes</taxon>
        <taxon>Streptosporangiales</taxon>
        <taxon>Streptosporangiaceae</taxon>
        <taxon>Nonomuraea</taxon>
    </lineage>
</organism>
<sequence length="31" mass="3157">MPPAGPGDVQDVLAFAGVDGLEQMSYSVTCT</sequence>
<proteinExistence type="predicted"/>
<dbReference type="EMBL" id="JACHMB010000001">
    <property type="protein sequence ID" value="MBB5782121.1"/>
    <property type="molecule type" value="Genomic_DNA"/>
</dbReference>
<name>A0A7W9GEI3_9ACTN</name>
<protein>
    <submittedName>
        <fullName evidence="1">Uncharacterized protein</fullName>
    </submittedName>
</protein>